<proteinExistence type="predicted"/>
<evidence type="ECO:0000313" key="1">
    <source>
        <dbReference type="EMBL" id="KII71219.1"/>
    </source>
</evidence>
<sequence length="257" mass="30801">MYMYRISTPQTRILKKRSVHLDLSLNDIVNGPFTFDFIRQITYSLKEKYINEQPFFSISQRSIYYWKDLIINMIFEQISHVLIFLTNKNELRALSFLTNFHHLVQIDVAWFKYSHHQRLSLFLPRLIWFMTTNNQLCSCQLMEVPVCNQLDSIYLNALVDFKNLRGFFLTAQNELQIQKSEKDFNEMKLDQSIHNVQDFAVLDNHLFYLSESKLIHKNLNMQNSDVELDDHQHFRKLDLYRVSLQSIEFINRSSTTL</sequence>
<reference evidence="1 2" key="1">
    <citation type="journal article" date="2014" name="Genome Biol. Evol.">
        <title>The genome of the myxosporean Thelohanellus kitauei shows adaptations to nutrient acquisition within its fish host.</title>
        <authorList>
            <person name="Yang Y."/>
            <person name="Xiong J."/>
            <person name="Zhou Z."/>
            <person name="Huo F."/>
            <person name="Miao W."/>
            <person name="Ran C."/>
            <person name="Liu Y."/>
            <person name="Zhang J."/>
            <person name="Feng J."/>
            <person name="Wang M."/>
            <person name="Wang M."/>
            <person name="Wang L."/>
            <person name="Yao B."/>
        </authorList>
    </citation>
    <scope>NUCLEOTIDE SEQUENCE [LARGE SCALE GENOMIC DNA]</scope>
    <source>
        <strain evidence="1">Wuqing</strain>
    </source>
</reference>
<accession>A0A0C2J0A4</accession>
<name>A0A0C2J0A4_THEKT</name>
<comment type="caution">
    <text evidence="1">The sequence shown here is derived from an EMBL/GenBank/DDBJ whole genome shotgun (WGS) entry which is preliminary data.</text>
</comment>
<evidence type="ECO:0000313" key="2">
    <source>
        <dbReference type="Proteomes" id="UP000031668"/>
    </source>
</evidence>
<keyword evidence="2" id="KW-1185">Reference proteome</keyword>
<dbReference type="EMBL" id="JWZT01001836">
    <property type="protein sequence ID" value="KII71219.1"/>
    <property type="molecule type" value="Genomic_DNA"/>
</dbReference>
<organism evidence="1 2">
    <name type="scientific">Thelohanellus kitauei</name>
    <name type="common">Myxosporean</name>
    <dbReference type="NCBI Taxonomy" id="669202"/>
    <lineage>
        <taxon>Eukaryota</taxon>
        <taxon>Metazoa</taxon>
        <taxon>Cnidaria</taxon>
        <taxon>Myxozoa</taxon>
        <taxon>Myxosporea</taxon>
        <taxon>Bivalvulida</taxon>
        <taxon>Platysporina</taxon>
        <taxon>Myxobolidae</taxon>
        <taxon>Thelohanellus</taxon>
    </lineage>
</organism>
<protein>
    <submittedName>
        <fullName evidence="1">Uncharacterized protein</fullName>
    </submittedName>
</protein>
<gene>
    <name evidence="1" type="ORF">RF11_09244</name>
</gene>
<dbReference type="Proteomes" id="UP000031668">
    <property type="component" value="Unassembled WGS sequence"/>
</dbReference>
<dbReference type="AlphaFoldDB" id="A0A0C2J0A4"/>